<evidence type="ECO:0000259" key="2">
    <source>
        <dbReference type="Pfam" id="PF03807"/>
    </source>
</evidence>
<dbReference type="GO" id="GO:0016491">
    <property type="term" value="F:oxidoreductase activity"/>
    <property type="evidence" value="ECO:0007669"/>
    <property type="project" value="UniProtKB-KW"/>
</dbReference>
<organism evidence="3 4">
    <name type="scientific">Actinacidiphila guanduensis</name>
    <dbReference type="NCBI Taxonomy" id="310781"/>
    <lineage>
        <taxon>Bacteria</taxon>
        <taxon>Bacillati</taxon>
        <taxon>Actinomycetota</taxon>
        <taxon>Actinomycetes</taxon>
        <taxon>Kitasatosporales</taxon>
        <taxon>Streptomycetaceae</taxon>
        <taxon>Actinacidiphila</taxon>
    </lineage>
</organism>
<dbReference type="InterPro" id="IPR036291">
    <property type="entry name" value="NAD(P)-bd_dom_sf"/>
</dbReference>
<dbReference type="InterPro" id="IPR028939">
    <property type="entry name" value="P5C_Rdtase_cat_N"/>
</dbReference>
<reference evidence="3 4" key="1">
    <citation type="submission" date="2016-10" db="EMBL/GenBank/DDBJ databases">
        <authorList>
            <person name="de Groot N.N."/>
        </authorList>
    </citation>
    <scope>NUCLEOTIDE SEQUENCE [LARGE SCALE GENOMIC DNA]</scope>
    <source>
        <strain evidence="3 4">CGMCC 4.2022</strain>
    </source>
</reference>
<dbReference type="Proteomes" id="UP000199341">
    <property type="component" value="Unassembled WGS sequence"/>
</dbReference>
<dbReference type="STRING" id="310781.SAMN05216259_101485"/>
<keyword evidence="4" id="KW-1185">Reference proteome</keyword>
<keyword evidence="1" id="KW-0560">Oxidoreductase</keyword>
<dbReference type="InterPro" id="IPR051267">
    <property type="entry name" value="STEAP_metalloreductase"/>
</dbReference>
<evidence type="ECO:0000256" key="1">
    <source>
        <dbReference type="ARBA" id="ARBA00023002"/>
    </source>
</evidence>
<gene>
    <name evidence="3" type="ORF">SAMN05216259_101485</name>
</gene>
<protein>
    <recommendedName>
        <fullName evidence="2">Pyrroline-5-carboxylate reductase catalytic N-terminal domain-containing protein</fullName>
    </recommendedName>
</protein>
<sequence>MEDIAIIGAGNVGAALTRLLTAAGHRVTVANSRGPQTLSDLAAQTGATARTVADAVEDAEVLVLAVPFGAIPDLAGALAKLPEQTVVVDAGNYVPVLRDAAIGELDDGGTESAWAARQLGRPVIKAFNTITATHLASLGRPAGAADRIALPVAGDDPAATARVRALVDAAGFDPVDAGPLADSWRQQPGTPVYTADLDAAGVRAALDAATPQHTAEWRSRIAQAAGRTA</sequence>
<dbReference type="SUPFAM" id="SSF51735">
    <property type="entry name" value="NAD(P)-binding Rossmann-fold domains"/>
    <property type="match status" value="1"/>
</dbReference>
<dbReference type="AlphaFoldDB" id="A0A1G9W3A5"/>
<dbReference type="Pfam" id="PF03807">
    <property type="entry name" value="F420_oxidored"/>
    <property type="match status" value="1"/>
</dbReference>
<accession>A0A1G9W3A5</accession>
<evidence type="ECO:0000313" key="4">
    <source>
        <dbReference type="Proteomes" id="UP000199341"/>
    </source>
</evidence>
<evidence type="ECO:0000313" key="3">
    <source>
        <dbReference type="EMBL" id="SDM78545.1"/>
    </source>
</evidence>
<dbReference type="Gene3D" id="3.40.50.720">
    <property type="entry name" value="NAD(P)-binding Rossmann-like Domain"/>
    <property type="match status" value="1"/>
</dbReference>
<name>A0A1G9W3A5_9ACTN</name>
<dbReference type="RefSeq" id="WP_093782528.1">
    <property type="nucleotide sequence ID" value="NZ_FNIE01000001.1"/>
</dbReference>
<dbReference type="PANTHER" id="PTHR14239">
    <property type="entry name" value="DUDULIN-RELATED"/>
    <property type="match status" value="1"/>
</dbReference>
<dbReference type="OrthoDB" id="1523398at2"/>
<proteinExistence type="predicted"/>
<feature type="domain" description="Pyrroline-5-carboxylate reductase catalytic N-terminal" evidence="2">
    <location>
        <begin position="4"/>
        <end position="92"/>
    </location>
</feature>
<dbReference type="EMBL" id="FNIE01000001">
    <property type="protein sequence ID" value="SDM78545.1"/>
    <property type="molecule type" value="Genomic_DNA"/>
</dbReference>